<name>A0A845GHB9_9BURK</name>
<reference evidence="1" key="1">
    <citation type="submission" date="2019-12" db="EMBL/GenBank/DDBJ databases">
        <title>Novel species isolated from a subtropical stream in China.</title>
        <authorList>
            <person name="Lu H."/>
        </authorList>
    </citation>
    <scope>NUCLEOTIDE SEQUENCE [LARGE SCALE GENOMIC DNA]</scope>
    <source>
        <strain evidence="1">FT81W</strain>
    </source>
</reference>
<accession>A0A845GHB9</accession>
<dbReference type="AlphaFoldDB" id="A0A845GHB9"/>
<dbReference type="RefSeq" id="WP_161082076.1">
    <property type="nucleotide sequence ID" value="NZ_WWCX01000001.1"/>
</dbReference>
<dbReference type="Proteomes" id="UP000447355">
    <property type="component" value="Unassembled WGS sequence"/>
</dbReference>
<evidence type="ECO:0000313" key="1">
    <source>
        <dbReference type="EMBL" id="MYM92822.1"/>
    </source>
</evidence>
<organism evidence="1 2">
    <name type="scientific">Duganella vulcania</name>
    <dbReference type="NCBI Taxonomy" id="2692166"/>
    <lineage>
        <taxon>Bacteria</taxon>
        <taxon>Pseudomonadati</taxon>
        <taxon>Pseudomonadota</taxon>
        <taxon>Betaproteobacteria</taxon>
        <taxon>Burkholderiales</taxon>
        <taxon>Oxalobacteraceae</taxon>
        <taxon>Telluria group</taxon>
        <taxon>Duganella</taxon>
    </lineage>
</organism>
<comment type="caution">
    <text evidence="1">The sequence shown here is derived from an EMBL/GenBank/DDBJ whole genome shotgun (WGS) entry which is preliminary data.</text>
</comment>
<protein>
    <submittedName>
        <fullName evidence="1">Uncharacterized protein</fullName>
    </submittedName>
</protein>
<proteinExistence type="predicted"/>
<dbReference type="EMBL" id="WWCX01000001">
    <property type="protein sequence ID" value="MYM92822.1"/>
    <property type="molecule type" value="Genomic_DNA"/>
</dbReference>
<evidence type="ECO:0000313" key="2">
    <source>
        <dbReference type="Proteomes" id="UP000447355"/>
    </source>
</evidence>
<sequence>MLSSFGASAQTSVLIEACNGLKNAAKRANCIKAAKAQATPTAVPAAAQTTTSTVPAPPAPFSLDVAAGVCESLMTKLATRRAEATVDETASNEQTMVVTWPGVDGRPPAYCGVDRQTRKIVSIGKGDKAMTGARLTSFISDHEKFTQLRKEMAAGNYNNFVAQAKQALTRNFKDPSSAQYRNMFVSGTDLPVLCGEVNGKNSYGAYIGFQRFYSTGDTLLTAVENPQENYVFERMYPSMCGKKTVDIAD</sequence>
<gene>
    <name evidence="1" type="ORF">GTP90_02975</name>
</gene>